<evidence type="ECO:0000256" key="6">
    <source>
        <dbReference type="ARBA" id="ARBA00022679"/>
    </source>
</evidence>
<dbReference type="GO" id="GO:0006656">
    <property type="term" value="P:phosphatidylcholine biosynthetic process"/>
    <property type="evidence" value="ECO:0007669"/>
    <property type="project" value="InterPro"/>
</dbReference>
<comment type="pathway">
    <text evidence="2">Phospholipid metabolism; phosphatidylcholine biosynthesis.</text>
</comment>
<keyword evidence="13" id="KW-0594">Phospholipid biosynthesis</keyword>
<feature type="transmembrane region" description="Helical" evidence="16">
    <location>
        <begin position="51"/>
        <end position="69"/>
    </location>
</feature>
<evidence type="ECO:0000256" key="11">
    <source>
        <dbReference type="ARBA" id="ARBA00023098"/>
    </source>
</evidence>
<feature type="transmembrane region" description="Helical" evidence="16">
    <location>
        <begin position="373"/>
        <end position="392"/>
    </location>
</feature>
<evidence type="ECO:0000256" key="14">
    <source>
        <dbReference type="ARBA" id="ARBA00023264"/>
    </source>
</evidence>
<evidence type="ECO:0000256" key="10">
    <source>
        <dbReference type="ARBA" id="ARBA00022989"/>
    </source>
</evidence>
<keyword evidence="14" id="KW-1208">Phospholipid metabolism</keyword>
<comment type="caution">
    <text evidence="17">The sequence shown here is derived from an EMBL/GenBank/DDBJ whole genome shotgun (WGS) entry which is preliminary data.</text>
</comment>
<evidence type="ECO:0000256" key="3">
    <source>
        <dbReference type="ARBA" id="ARBA00005189"/>
    </source>
</evidence>
<comment type="subcellular location">
    <subcellularLocation>
        <location evidence="1">Endoplasmic reticulum membrane</location>
        <topology evidence="1">Multi-pass membrane protein</topology>
    </subcellularLocation>
</comment>
<evidence type="ECO:0000256" key="8">
    <source>
        <dbReference type="ARBA" id="ARBA00022692"/>
    </source>
</evidence>
<evidence type="ECO:0000256" key="1">
    <source>
        <dbReference type="ARBA" id="ARBA00004477"/>
    </source>
</evidence>
<accession>A0AAE0L7D6</accession>
<dbReference type="Proteomes" id="UP001190700">
    <property type="component" value="Unassembled WGS sequence"/>
</dbReference>
<evidence type="ECO:0000256" key="12">
    <source>
        <dbReference type="ARBA" id="ARBA00023136"/>
    </source>
</evidence>
<dbReference type="EC" id="2.1.1.71" evidence="15"/>
<dbReference type="GO" id="GO:0032259">
    <property type="term" value="P:methylation"/>
    <property type="evidence" value="ECO:0007669"/>
    <property type="project" value="UniProtKB-KW"/>
</dbReference>
<feature type="transmembrane region" description="Helical" evidence="16">
    <location>
        <begin position="475"/>
        <end position="497"/>
    </location>
</feature>
<protein>
    <recommendedName>
        <fullName evidence="15">phosphatidyl-N-methylethanolamine N-methyltransferase</fullName>
        <ecNumber evidence="15">2.1.1.71</ecNumber>
    </recommendedName>
</protein>
<name>A0AAE0L7D6_9CHLO</name>
<dbReference type="AlphaFoldDB" id="A0AAE0L7D6"/>
<dbReference type="EMBL" id="LGRX02007701">
    <property type="protein sequence ID" value="KAK3274474.1"/>
    <property type="molecule type" value="Genomic_DNA"/>
</dbReference>
<evidence type="ECO:0000256" key="13">
    <source>
        <dbReference type="ARBA" id="ARBA00023209"/>
    </source>
</evidence>
<keyword evidence="4" id="KW-0444">Lipid biosynthesis</keyword>
<evidence type="ECO:0000313" key="17">
    <source>
        <dbReference type="EMBL" id="KAK3274474.1"/>
    </source>
</evidence>
<dbReference type="Pfam" id="PF04191">
    <property type="entry name" value="PEMT"/>
    <property type="match status" value="1"/>
</dbReference>
<dbReference type="PANTHER" id="PTHR15458">
    <property type="entry name" value="PHOSPHATIDYLETHANOLAMINE N-METHYLTRANSFERASE"/>
    <property type="match status" value="1"/>
</dbReference>
<evidence type="ECO:0000313" key="18">
    <source>
        <dbReference type="Proteomes" id="UP001190700"/>
    </source>
</evidence>
<comment type="pathway">
    <text evidence="3">Lipid metabolism.</text>
</comment>
<reference evidence="17 18" key="1">
    <citation type="journal article" date="2015" name="Genome Biol. Evol.">
        <title>Comparative Genomics of a Bacterivorous Green Alga Reveals Evolutionary Causalities and Consequences of Phago-Mixotrophic Mode of Nutrition.</title>
        <authorList>
            <person name="Burns J.A."/>
            <person name="Paasch A."/>
            <person name="Narechania A."/>
            <person name="Kim E."/>
        </authorList>
    </citation>
    <scope>NUCLEOTIDE SEQUENCE [LARGE SCALE GENOMIC DNA]</scope>
    <source>
        <strain evidence="17 18">PLY_AMNH</strain>
    </source>
</reference>
<feature type="transmembrane region" description="Helical" evidence="16">
    <location>
        <begin position="517"/>
        <end position="538"/>
    </location>
</feature>
<feature type="transmembrane region" description="Helical" evidence="16">
    <location>
        <begin position="398"/>
        <end position="415"/>
    </location>
</feature>
<dbReference type="PANTHER" id="PTHR15458:SF5">
    <property type="entry name" value="PHOSPHATIDYLETHANOLAMINE N-METHYLTRANSFERASE"/>
    <property type="match status" value="1"/>
</dbReference>
<feature type="transmembrane region" description="Helical" evidence="16">
    <location>
        <begin position="448"/>
        <end position="468"/>
    </location>
</feature>
<evidence type="ECO:0000256" key="2">
    <source>
        <dbReference type="ARBA" id="ARBA00004969"/>
    </source>
</evidence>
<feature type="transmembrane region" description="Helical" evidence="16">
    <location>
        <begin position="21"/>
        <end position="39"/>
    </location>
</feature>
<dbReference type="GO" id="GO:0000773">
    <property type="term" value="F:phosphatidyl-N-methylethanolamine N-methyltransferase activity"/>
    <property type="evidence" value="ECO:0007669"/>
    <property type="project" value="UniProtKB-EC"/>
</dbReference>
<keyword evidence="18" id="KW-1185">Reference proteome</keyword>
<keyword evidence="6" id="KW-0808">Transferase</keyword>
<keyword evidence="5" id="KW-0489">Methyltransferase</keyword>
<evidence type="ECO:0000256" key="7">
    <source>
        <dbReference type="ARBA" id="ARBA00022691"/>
    </source>
</evidence>
<keyword evidence="11" id="KW-0443">Lipid metabolism</keyword>
<organism evidence="17 18">
    <name type="scientific">Cymbomonas tetramitiformis</name>
    <dbReference type="NCBI Taxonomy" id="36881"/>
    <lineage>
        <taxon>Eukaryota</taxon>
        <taxon>Viridiplantae</taxon>
        <taxon>Chlorophyta</taxon>
        <taxon>Pyramimonadophyceae</taxon>
        <taxon>Pyramimonadales</taxon>
        <taxon>Pyramimonadaceae</taxon>
        <taxon>Cymbomonas</taxon>
    </lineage>
</organism>
<evidence type="ECO:0000256" key="16">
    <source>
        <dbReference type="SAM" id="Phobius"/>
    </source>
</evidence>
<keyword evidence="9" id="KW-0256">Endoplasmic reticulum</keyword>
<evidence type="ECO:0000256" key="4">
    <source>
        <dbReference type="ARBA" id="ARBA00022516"/>
    </source>
</evidence>
<dbReference type="InterPro" id="IPR007318">
    <property type="entry name" value="Phopholipid_MeTrfase"/>
</dbReference>
<evidence type="ECO:0000256" key="15">
    <source>
        <dbReference type="ARBA" id="ARBA00034137"/>
    </source>
</evidence>
<evidence type="ECO:0000256" key="9">
    <source>
        <dbReference type="ARBA" id="ARBA00022824"/>
    </source>
</evidence>
<keyword evidence="8 16" id="KW-0812">Transmembrane</keyword>
<keyword evidence="10 16" id="KW-1133">Transmembrane helix</keyword>
<proteinExistence type="predicted"/>
<gene>
    <name evidence="17" type="ORF">CYMTET_17340</name>
</gene>
<dbReference type="InterPro" id="IPR024960">
    <property type="entry name" value="PEMT/MFAP"/>
</dbReference>
<sequence>MSHFAELCAGFRKCHSNPLNVALHVVTTPTCIFAVYCLANQYVEQNIVRGFTAIYCLSLLPLVPFAIFVLNTGAFAALCVGSSMVSCTCAQLWSEVFVAAYILQEVSHWITGEITYQSTYQKKQNFFGLLLQHTYFLMPLVLDAIPNVDGHYLTWIVAQNTVVHTKLTAPKEKANLAFMRQWILDQKPSTEQTTHWWFNKLDEKPRKAFDEIATSEGVLGMFREKFSKAIYNVEVLEGMNEIYVACEQHKMNSDTVFYMQHIDGPWYMIPFCGAYRCILAVNDNERISTLFPMAPAKHTLTNGDIVGFDFNREIHYIENNPGTVKGKEPRMTLKLHYVVYPKALKPLGKLLGYLTTLYDINARKLFLATIKPTGLFSQITAYGILVVTNLMFLGEKLVGYYNMVYVALAVLGNFLVHDRFYLCATSFMHYMMYLGTYHQKTNISYGTFLRNVIFFKTLALINLAYFYLTSFQYDPISLAMIVIGYGISGKAAAALGVEKTYFGVELGICKPKWVDAFPYNVIPHPMIVGSILGLLGIFKMEGLRQAVPYLVPVHIFLYTCHMLQEIVFDVYRQPKKVD</sequence>
<dbReference type="GO" id="GO:0005789">
    <property type="term" value="C:endoplasmic reticulum membrane"/>
    <property type="evidence" value="ECO:0007669"/>
    <property type="project" value="UniProtKB-SubCell"/>
</dbReference>
<evidence type="ECO:0000256" key="5">
    <source>
        <dbReference type="ARBA" id="ARBA00022603"/>
    </source>
</evidence>
<keyword evidence="12 16" id="KW-0472">Membrane</keyword>
<keyword evidence="7" id="KW-0949">S-adenosyl-L-methionine</keyword>